<dbReference type="FunFam" id="3.40.30.10:FF:000007">
    <property type="entry name" value="Thioredoxin-dependent thiol peroxidase"/>
    <property type="match status" value="1"/>
</dbReference>
<dbReference type="EC" id="1.11.1.24" evidence="3"/>
<dbReference type="Gene3D" id="3.40.30.10">
    <property type="entry name" value="Glutaredoxin"/>
    <property type="match status" value="1"/>
</dbReference>
<evidence type="ECO:0000256" key="11">
    <source>
        <dbReference type="ARBA" id="ARBA00041373"/>
    </source>
</evidence>
<evidence type="ECO:0000259" key="14">
    <source>
        <dbReference type="PROSITE" id="PS51352"/>
    </source>
</evidence>
<dbReference type="InterPro" id="IPR050924">
    <property type="entry name" value="Peroxiredoxin_BCP/PrxQ"/>
</dbReference>
<evidence type="ECO:0000256" key="1">
    <source>
        <dbReference type="ARBA" id="ARBA00003330"/>
    </source>
</evidence>
<sequence length="155" mass="17453">MLSEVGAPAPDFSLPDPSGAEVRLSNFVGNHVILYFYPKDLTPACTTQACDFRDQYDEFAKLNATIIGISTDPAKRHTKFIEKYGLPFTLLADIDHSVSELYGVWKLKSMYGKQFMGIERSSFLIDDKGILVKEWRKVKVANHVSDVLKYVQSIS</sequence>
<dbReference type="Pfam" id="PF00578">
    <property type="entry name" value="AhpC-TSA"/>
    <property type="match status" value="1"/>
</dbReference>
<keyword evidence="5" id="KW-0049">Antioxidant</keyword>
<organism evidence="15 16">
    <name type="scientific">Cohnella phaseoli</name>
    <dbReference type="NCBI Taxonomy" id="456490"/>
    <lineage>
        <taxon>Bacteria</taxon>
        <taxon>Bacillati</taxon>
        <taxon>Bacillota</taxon>
        <taxon>Bacilli</taxon>
        <taxon>Bacillales</taxon>
        <taxon>Paenibacillaceae</taxon>
        <taxon>Cohnella</taxon>
    </lineage>
</organism>
<dbReference type="InterPro" id="IPR036249">
    <property type="entry name" value="Thioredoxin-like_sf"/>
</dbReference>
<evidence type="ECO:0000256" key="12">
    <source>
        <dbReference type="ARBA" id="ARBA00049091"/>
    </source>
</evidence>
<evidence type="ECO:0000256" key="7">
    <source>
        <dbReference type="ARBA" id="ARBA00023157"/>
    </source>
</evidence>
<comment type="function">
    <text evidence="1">Thiol-specific peroxidase that catalyzes the reduction of hydrogen peroxide and organic hydroperoxides to water and alcohols, respectively. Plays a role in cell protection against oxidative stress by detoxifying peroxides and as sensor of hydrogen peroxide-mediated signaling events.</text>
</comment>
<feature type="domain" description="Thioredoxin" evidence="14">
    <location>
        <begin position="3"/>
        <end position="155"/>
    </location>
</feature>
<evidence type="ECO:0000256" key="10">
    <source>
        <dbReference type="ARBA" id="ARBA00038489"/>
    </source>
</evidence>
<evidence type="ECO:0000256" key="3">
    <source>
        <dbReference type="ARBA" id="ARBA00013017"/>
    </source>
</evidence>
<evidence type="ECO:0000256" key="6">
    <source>
        <dbReference type="ARBA" id="ARBA00023002"/>
    </source>
</evidence>
<reference evidence="15 16" key="1">
    <citation type="submission" date="2018-07" db="EMBL/GenBank/DDBJ databases">
        <title>Genomic Encyclopedia of Type Strains, Phase III (KMG-III): the genomes of soil and plant-associated and newly described type strains.</title>
        <authorList>
            <person name="Whitman W."/>
        </authorList>
    </citation>
    <scope>NUCLEOTIDE SEQUENCE [LARGE SCALE GENOMIC DNA]</scope>
    <source>
        <strain evidence="15 16">CECT 7287</strain>
    </source>
</reference>
<keyword evidence="6" id="KW-0560">Oxidoreductase</keyword>
<comment type="caution">
    <text evidence="15">The sequence shown here is derived from an EMBL/GenBank/DDBJ whole genome shotgun (WGS) entry which is preliminary data.</text>
</comment>
<dbReference type="GO" id="GO:0034599">
    <property type="term" value="P:cellular response to oxidative stress"/>
    <property type="evidence" value="ECO:0007669"/>
    <property type="project" value="TreeGrafter"/>
</dbReference>
<dbReference type="InterPro" id="IPR013766">
    <property type="entry name" value="Thioredoxin_domain"/>
</dbReference>
<dbReference type="Proteomes" id="UP000256977">
    <property type="component" value="Unassembled WGS sequence"/>
</dbReference>
<dbReference type="InterPro" id="IPR024706">
    <property type="entry name" value="Peroxiredoxin_AhpC-typ"/>
</dbReference>
<feature type="active site" description="Cysteine sulfenic acid (-SOH) intermediate; for peroxidase activity" evidence="13">
    <location>
        <position position="45"/>
    </location>
</feature>
<dbReference type="GO" id="GO:0005737">
    <property type="term" value="C:cytoplasm"/>
    <property type="evidence" value="ECO:0007669"/>
    <property type="project" value="TreeGrafter"/>
</dbReference>
<comment type="similarity">
    <text evidence="10">Belongs to the peroxiredoxin family. BCP/PrxQ subfamily.</text>
</comment>
<evidence type="ECO:0000256" key="9">
    <source>
        <dbReference type="ARBA" id="ARBA00032824"/>
    </source>
</evidence>
<evidence type="ECO:0000313" key="15">
    <source>
        <dbReference type="EMBL" id="RED55378.1"/>
    </source>
</evidence>
<evidence type="ECO:0000313" key="16">
    <source>
        <dbReference type="Proteomes" id="UP000256977"/>
    </source>
</evidence>
<dbReference type="RefSeq" id="WP_116065175.1">
    <property type="nucleotide sequence ID" value="NZ_QRDZ01000043.1"/>
</dbReference>
<proteinExistence type="inferred from homology"/>
<accession>A0A3D9I0T4</accession>
<dbReference type="PANTHER" id="PTHR42801:SF4">
    <property type="entry name" value="AHPC_TSA FAMILY PROTEIN"/>
    <property type="match status" value="1"/>
</dbReference>
<dbReference type="InterPro" id="IPR000866">
    <property type="entry name" value="AhpC/TSA"/>
</dbReference>
<dbReference type="GO" id="GO:0008379">
    <property type="term" value="F:thioredoxin peroxidase activity"/>
    <property type="evidence" value="ECO:0007669"/>
    <property type="project" value="TreeGrafter"/>
</dbReference>
<comment type="catalytic activity">
    <reaction evidence="12">
        <text>a hydroperoxide + [thioredoxin]-dithiol = an alcohol + [thioredoxin]-disulfide + H2O</text>
        <dbReference type="Rhea" id="RHEA:62620"/>
        <dbReference type="Rhea" id="RHEA-COMP:10698"/>
        <dbReference type="Rhea" id="RHEA-COMP:10700"/>
        <dbReference type="ChEBI" id="CHEBI:15377"/>
        <dbReference type="ChEBI" id="CHEBI:29950"/>
        <dbReference type="ChEBI" id="CHEBI:30879"/>
        <dbReference type="ChEBI" id="CHEBI:35924"/>
        <dbReference type="ChEBI" id="CHEBI:50058"/>
        <dbReference type="EC" id="1.11.1.24"/>
    </reaction>
</comment>
<dbReference type="PROSITE" id="PS51352">
    <property type="entry name" value="THIOREDOXIN_2"/>
    <property type="match status" value="1"/>
</dbReference>
<dbReference type="NCBIfam" id="NF006960">
    <property type="entry name" value="PRK09437.1"/>
    <property type="match status" value="1"/>
</dbReference>
<name>A0A3D9I0T4_9BACL</name>
<dbReference type="PANTHER" id="PTHR42801">
    <property type="entry name" value="THIOREDOXIN-DEPENDENT PEROXIDE REDUCTASE"/>
    <property type="match status" value="1"/>
</dbReference>
<dbReference type="OrthoDB" id="9812811at2"/>
<dbReference type="PIRSF" id="PIRSF000239">
    <property type="entry name" value="AHPC"/>
    <property type="match status" value="1"/>
</dbReference>
<keyword evidence="4" id="KW-0575">Peroxidase</keyword>
<keyword evidence="8" id="KW-0676">Redox-active center</keyword>
<keyword evidence="16" id="KW-1185">Reference proteome</keyword>
<protein>
    <recommendedName>
        <fullName evidence="3">thioredoxin-dependent peroxiredoxin</fullName>
        <ecNumber evidence="3">1.11.1.24</ecNumber>
    </recommendedName>
    <alternativeName>
        <fullName evidence="11">Bacterioferritin comigratory protein</fullName>
    </alternativeName>
    <alternativeName>
        <fullName evidence="9">Thioredoxin peroxidase</fullName>
    </alternativeName>
</protein>
<dbReference type="GO" id="GO:0045454">
    <property type="term" value="P:cell redox homeostasis"/>
    <property type="evidence" value="ECO:0007669"/>
    <property type="project" value="TreeGrafter"/>
</dbReference>
<gene>
    <name evidence="15" type="ORF">DFP98_14322</name>
</gene>
<dbReference type="SUPFAM" id="SSF52833">
    <property type="entry name" value="Thioredoxin-like"/>
    <property type="match status" value="1"/>
</dbReference>
<evidence type="ECO:0000256" key="5">
    <source>
        <dbReference type="ARBA" id="ARBA00022862"/>
    </source>
</evidence>
<evidence type="ECO:0000256" key="8">
    <source>
        <dbReference type="ARBA" id="ARBA00023284"/>
    </source>
</evidence>
<dbReference type="CDD" id="cd03017">
    <property type="entry name" value="PRX_BCP"/>
    <property type="match status" value="1"/>
</dbReference>
<evidence type="ECO:0000256" key="2">
    <source>
        <dbReference type="ARBA" id="ARBA00011245"/>
    </source>
</evidence>
<comment type="subunit">
    <text evidence="2">Monomer.</text>
</comment>
<dbReference type="EMBL" id="QRDZ01000043">
    <property type="protein sequence ID" value="RED55378.1"/>
    <property type="molecule type" value="Genomic_DNA"/>
</dbReference>
<dbReference type="AlphaFoldDB" id="A0A3D9I0T4"/>
<evidence type="ECO:0000256" key="4">
    <source>
        <dbReference type="ARBA" id="ARBA00022559"/>
    </source>
</evidence>
<keyword evidence="7" id="KW-1015">Disulfide bond</keyword>
<evidence type="ECO:0000256" key="13">
    <source>
        <dbReference type="PIRSR" id="PIRSR000239-1"/>
    </source>
</evidence>